<feature type="compositionally biased region" description="Polar residues" evidence="1">
    <location>
        <begin position="56"/>
        <end position="66"/>
    </location>
</feature>
<dbReference type="OrthoDB" id="8929874at2"/>
<evidence type="ECO:0000313" key="4">
    <source>
        <dbReference type="Proteomes" id="UP000078572"/>
    </source>
</evidence>
<evidence type="ECO:0000256" key="1">
    <source>
        <dbReference type="SAM" id="MobiDB-lite"/>
    </source>
</evidence>
<feature type="chain" id="PRO_5043399878" evidence="2">
    <location>
        <begin position="26"/>
        <end position="121"/>
    </location>
</feature>
<feature type="region of interest" description="Disordered" evidence="1">
    <location>
        <begin position="23"/>
        <end position="121"/>
    </location>
</feature>
<gene>
    <name evidence="3" type="ORF">A9Y76_00345</name>
</gene>
<protein>
    <submittedName>
        <fullName evidence="3">Uncharacterized protein</fullName>
    </submittedName>
</protein>
<sequence>MLRTTLLPLACAAALVAALPPPAVAQTTSAPAEDTEALHNIQSNFAHMTPPPRSVESINKDLQQTKAAPVNRQGGGRGGKGRMRQQQQQDNTSPDTKPQAAQDVPAPSANPQPSAAPATTP</sequence>
<reference evidence="4" key="1">
    <citation type="submission" date="2016-06" db="EMBL/GenBank/DDBJ databases">
        <authorList>
            <person name="Xu Y."/>
            <person name="Nagy A."/>
            <person name="Yan X."/>
            <person name="Kim S.W."/>
            <person name="Haley B."/>
            <person name="Liu N.T."/>
            <person name="Nou X."/>
        </authorList>
    </citation>
    <scope>NUCLEOTIDE SEQUENCE [LARGE SCALE GENOMIC DNA]</scope>
    <source>
        <strain evidence="4">ATCC 49129</strain>
    </source>
</reference>
<keyword evidence="4" id="KW-1185">Reference proteome</keyword>
<evidence type="ECO:0000256" key="2">
    <source>
        <dbReference type="SAM" id="SignalP"/>
    </source>
</evidence>
<dbReference type="Proteomes" id="UP000078572">
    <property type="component" value="Chromosome 1"/>
</dbReference>
<accession>A0A192A1W5</accession>
<dbReference type="STRING" id="190721.ACS15_0059"/>
<feature type="signal peptide" evidence="2">
    <location>
        <begin position="1"/>
        <end position="25"/>
    </location>
</feature>
<keyword evidence="2" id="KW-0732">Signal</keyword>
<feature type="compositionally biased region" description="Low complexity" evidence="1">
    <location>
        <begin position="105"/>
        <end position="121"/>
    </location>
</feature>
<name>A0A192A1W5_9RALS</name>
<organism evidence="3 4">
    <name type="scientific">Ralstonia insidiosa</name>
    <dbReference type="NCBI Taxonomy" id="190721"/>
    <lineage>
        <taxon>Bacteria</taxon>
        <taxon>Pseudomonadati</taxon>
        <taxon>Pseudomonadota</taxon>
        <taxon>Betaproteobacteria</taxon>
        <taxon>Burkholderiales</taxon>
        <taxon>Burkholderiaceae</taxon>
        <taxon>Ralstonia</taxon>
    </lineage>
</organism>
<proteinExistence type="predicted"/>
<dbReference type="EMBL" id="CP016022">
    <property type="protein sequence ID" value="ANJ74328.1"/>
    <property type="molecule type" value="Genomic_DNA"/>
</dbReference>
<dbReference type="AlphaFoldDB" id="A0A192A1W5"/>
<evidence type="ECO:0000313" key="3">
    <source>
        <dbReference type="EMBL" id="ANJ74328.1"/>
    </source>
</evidence>